<feature type="transmembrane region" description="Helical" evidence="1">
    <location>
        <begin position="198"/>
        <end position="219"/>
    </location>
</feature>
<proteinExistence type="predicted"/>
<sequence>MERAAHTWTSGYRPLLYAGATIAGLLTVAMVLGLLNEGWDAVLAAGPEGAASPVLPVLGLAVCPAMFLCLACQLRARVRIGGDSLLVRNLGREREIPLTDVVAVLPRTGGGAVVLRRSAPPVRSFVLERRVNGRPGDHPAGSLVREVAAAARTRRHGPAAGSPGPAPFRYARAAAVAGLPPVPGADRTAAGRWRSRWVLWRASGVPACAALTLSVVALAGYGPDAMGAGRAWLPVAVAAVLTFTTAVRVWICRLLLPWVRLLPRLAGRPPAGSWSYVLLHHTRTGDPWLVLYPRNPDADAAPVAMLPLEKPGPFHDPLRGLPAPLGTADLHRGPRAVRVYGRKQRAEGPAAVPVIGGRPVWPREPLIEIGPAVRDHRETLASLLPGKGVRDAA</sequence>
<keyword evidence="1" id="KW-0812">Transmembrane</keyword>
<evidence type="ECO:0000313" key="2">
    <source>
        <dbReference type="EMBL" id="SFC69744.1"/>
    </source>
</evidence>
<dbReference type="EMBL" id="FOLM01000005">
    <property type="protein sequence ID" value="SFC69744.1"/>
    <property type="molecule type" value="Genomic_DNA"/>
</dbReference>
<keyword evidence="1" id="KW-1133">Transmembrane helix</keyword>
<reference evidence="2 3" key="1">
    <citation type="submission" date="2016-10" db="EMBL/GenBank/DDBJ databases">
        <authorList>
            <person name="de Groot N.N."/>
        </authorList>
    </citation>
    <scope>NUCLEOTIDE SEQUENCE [LARGE SCALE GENOMIC DNA]</scope>
    <source>
        <strain evidence="2 3">CGMCC 4.5739</strain>
    </source>
</reference>
<feature type="transmembrane region" description="Helical" evidence="1">
    <location>
        <begin position="15"/>
        <end position="35"/>
    </location>
</feature>
<dbReference type="AlphaFoldDB" id="A0A1I1L9G3"/>
<accession>A0A1I1L9G3</accession>
<feature type="transmembrane region" description="Helical" evidence="1">
    <location>
        <begin position="231"/>
        <end position="251"/>
    </location>
</feature>
<dbReference type="Proteomes" id="UP000199207">
    <property type="component" value="Unassembled WGS sequence"/>
</dbReference>
<evidence type="ECO:0008006" key="4">
    <source>
        <dbReference type="Google" id="ProtNLM"/>
    </source>
</evidence>
<name>A0A1I1L9G3_9ACTN</name>
<organism evidence="2 3">
    <name type="scientific">Streptomyces aidingensis</name>
    <dbReference type="NCBI Taxonomy" id="910347"/>
    <lineage>
        <taxon>Bacteria</taxon>
        <taxon>Bacillati</taxon>
        <taxon>Actinomycetota</taxon>
        <taxon>Actinomycetes</taxon>
        <taxon>Kitasatosporales</taxon>
        <taxon>Streptomycetaceae</taxon>
        <taxon>Streptomyces</taxon>
    </lineage>
</organism>
<evidence type="ECO:0000256" key="1">
    <source>
        <dbReference type="SAM" id="Phobius"/>
    </source>
</evidence>
<feature type="transmembrane region" description="Helical" evidence="1">
    <location>
        <begin position="55"/>
        <end position="74"/>
    </location>
</feature>
<keyword evidence="1" id="KW-0472">Membrane</keyword>
<dbReference type="OrthoDB" id="4224340at2"/>
<dbReference type="RefSeq" id="WP_139238323.1">
    <property type="nucleotide sequence ID" value="NZ_FOLM01000005.1"/>
</dbReference>
<keyword evidence="3" id="KW-1185">Reference proteome</keyword>
<gene>
    <name evidence="2" type="ORF">SAMN05421773_105117</name>
</gene>
<evidence type="ECO:0000313" key="3">
    <source>
        <dbReference type="Proteomes" id="UP000199207"/>
    </source>
</evidence>
<protein>
    <recommendedName>
        <fullName evidence="4">PH domain-containing protein</fullName>
    </recommendedName>
</protein>